<accession>A0A1Y3EL89</accession>
<dbReference type="EMBL" id="LVZM01008068">
    <property type="protein sequence ID" value="OUC45932.1"/>
    <property type="molecule type" value="Genomic_DNA"/>
</dbReference>
<comment type="caution">
    <text evidence="1">The sequence shown here is derived from an EMBL/GenBank/DDBJ whole genome shotgun (WGS) entry which is preliminary data.</text>
</comment>
<proteinExistence type="predicted"/>
<evidence type="ECO:0000313" key="2">
    <source>
        <dbReference type="Proteomes" id="UP000243006"/>
    </source>
</evidence>
<gene>
    <name evidence="1" type="ORF">D917_08116</name>
</gene>
<reference evidence="1 2" key="1">
    <citation type="submission" date="2015-04" db="EMBL/GenBank/DDBJ databases">
        <title>Draft genome of the roundworm Trichinella nativa.</title>
        <authorList>
            <person name="Mitreva M."/>
        </authorList>
    </citation>
    <scope>NUCLEOTIDE SEQUENCE [LARGE SCALE GENOMIC DNA]</scope>
    <source>
        <strain evidence="1 2">ISS45</strain>
    </source>
</reference>
<dbReference type="AlphaFoldDB" id="A0A1Y3EL89"/>
<protein>
    <submittedName>
        <fullName evidence="1">Uncharacterized protein</fullName>
    </submittedName>
</protein>
<evidence type="ECO:0000313" key="1">
    <source>
        <dbReference type="EMBL" id="OUC45932.1"/>
    </source>
</evidence>
<organism evidence="1 2">
    <name type="scientific">Trichinella nativa</name>
    <dbReference type="NCBI Taxonomy" id="6335"/>
    <lineage>
        <taxon>Eukaryota</taxon>
        <taxon>Metazoa</taxon>
        <taxon>Ecdysozoa</taxon>
        <taxon>Nematoda</taxon>
        <taxon>Enoplea</taxon>
        <taxon>Dorylaimia</taxon>
        <taxon>Trichinellida</taxon>
        <taxon>Trichinellidae</taxon>
        <taxon>Trichinella</taxon>
    </lineage>
</organism>
<name>A0A1Y3EL89_9BILA</name>
<sequence length="28" mass="3314">MVSRSCWILYKVKILPNCWYGGHQFAGR</sequence>
<dbReference type="Proteomes" id="UP000243006">
    <property type="component" value="Unassembled WGS sequence"/>
</dbReference>